<feature type="transmembrane region" description="Helical" evidence="6">
    <location>
        <begin position="601"/>
        <end position="619"/>
    </location>
</feature>
<evidence type="ECO:0000256" key="3">
    <source>
        <dbReference type="ARBA" id="ARBA00022989"/>
    </source>
</evidence>
<feature type="region of interest" description="Disordered" evidence="5">
    <location>
        <begin position="1"/>
        <end position="24"/>
    </location>
</feature>
<dbReference type="Gene3D" id="1.20.120.520">
    <property type="entry name" value="nmb1532 protein domain like"/>
    <property type="match status" value="1"/>
</dbReference>
<reference evidence="10" key="1">
    <citation type="journal article" date="2019" name="Nat. Commun.">
        <title>Expansion of phycobilisome linker gene families in mesophilic red algae.</title>
        <authorList>
            <person name="Lee J."/>
            <person name="Kim D."/>
            <person name="Bhattacharya D."/>
            <person name="Yoon H.S."/>
        </authorList>
    </citation>
    <scope>NUCLEOTIDE SEQUENCE [LARGE SCALE GENOMIC DNA]</scope>
    <source>
        <strain evidence="10">CCMP 1328</strain>
    </source>
</reference>
<name>A0A5J4Z806_PORPP</name>
<evidence type="ECO:0000313" key="10">
    <source>
        <dbReference type="Proteomes" id="UP000324585"/>
    </source>
</evidence>
<evidence type="ECO:0000256" key="2">
    <source>
        <dbReference type="ARBA" id="ARBA00022692"/>
    </source>
</evidence>
<evidence type="ECO:0000313" key="9">
    <source>
        <dbReference type="EMBL" id="KAA8499144.1"/>
    </source>
</evidence>
<organism evidence="9 10">
    <name type="scientific">Porphyridium purpureum</name>
    <name type="common">Red alga</name>
    <name type="synonym">Porphyridium cruentum</name>
    <dbReference type="NCBI Taxonomy" id="35688"/>
    <lineage>
        <taxon>Eukaryota</taxon>
        <taxon>Rhodophyta</taxon>
        <taxon>Bangiophyceae</taxon>
        <taxon>Porphyridiales</taxon>
        <taxon>Porphyridiaceae</taxon>
        <taxon>Porphyridium</taxon>
    </lineage>
</organism>
<dbReference type="InterPro" id="IPR004695">
    <property type="entry name" value="SLAC1/Mae1/Ssu1/TehA"/>
</dbReference>
<feature type="transmembrane region" description="Helical" evidence="6">
    <location>
        <begin position="741"/>
        <end position="765"/>
    </location>
</feature>
<sequence length="1015" mass="112937">MADADAAVMPVEAQDVESQAPASAERTGVLSEAAGYPVYVLGTTTCPFTIEAKAHLLEALEGDQAAYPRVVHILDVDKADNGAQTRKEAALATGQKTVPFVFIDGEFIGGCNELKAIKMPELKHRIHLAMKKHGLSPENAPDDATVKAAALKADKLARELAEEPDDSSLSDEQHTRHHAKNRGRSVPAVYDPSLFRRAPKKEHAPLQHGVTAPLFLFNDTVDGNVVRVVGVLVVICCVLLIVFREDTWAHYATAALLIDYCIRFARGADASPLGMIAMVVCARMTPKFAPGPPKQFAALCGITFSLLATVFYFTGIGDYIPGAVVLGMLAGAAGLEGFADFCFGCFMFGYLVQFGLVDPDVYRIHLDTKEESVEAWKQEMPALKRDGVKAALALPEQHLVPPAPDVKPLVTDLKYKAPKPDEWTRSDFDVIKHTSVDYFYGPLGIVGLALMWSVMASMIETPNTVWYACGIGAGVYFVILVIFYAVRCFMYPHKVKKDWDHPERSNAFGAITICFMAFAFLLNQIPSSSSSTRDALKTAAEVIFWVGAGPHYAMFALKMAEWVGLRSFYDDETISASWMIFPVGLFVAALVAPTLTASYGGISYFFYAPAFLMWVALFVSSFRKSVTAHASDKRSRMSLWIWVAAPAVAAIATVNMQLVNTTGGSATSTYDSFLFSNLFFIAVGLAIPLGLLFVYPWSYFTIDAPRFDNSAWALVFSLDVLAIAAIMFYSLEQTTDLMHGIYILLVSAANVAAFVILLQTITGILRGRRFRPEDKWGPLSMMKLTHEALRETILPELKRAAENVTPNDVASVVALMEQWRCVNVIHDEHSKAEDKVIFKEFNDWFPAVAQRWNMDHDDDHKVIAEMRSKILRLMDMTKRGDSSGDDAVQLAESIRRDIPAFIDHMNEHLRGEEDHLNPVGRKHIPLALQKLLVERVWDMTPADRWAEYIPWIVNGLPLHGQRVRFTKCFTWAMPYRAQQIGNMLYRKVDDVMWERLVAECPELVPRGAPGWRRFW</sequence>
<dbReference type="InterPro" id="IPR052951">
    <property type="entry name" value="Tellurite_res_ion_channel"/>
</dbReference>
<dbReference type="Gene3D" id="1.50.10.150">
    <property type="entry name" value="Voltage-dependent anion channel"/>
    <property type="match status" value="1"/>
</dbReference>
<comment type="caution">
    <text evidence="9">The sequence shown here is derived from an EMBL/GenBank/DDBJ whole genome shotgun (WGS) entry which is preliminary data.</text>
</comment>
<keyword evidence="10" id="KW-1185">Reference proteome</keyword>
<feature type="transmembrane region" description="Helical" evidence="6">
    <location>
        <begin position="538"/>
        <end position="557"/>
    </location>
</feature>
<feature type="transmembrane region" description="Helical" evidence="6">
    <location>
        <begin position="678"/>
        <end position="699"/>
    </location>
</feature>
<feature type="transmembrane region" description="Helical" evidence="6">
    <location>
        <begin position="319"/>
        <end position="352"/>
    </location>
</feature>
<keyword evidence="3 6" id="KW-1133">Transmembrane helix</keyword>
<dbReference type="Pfam" id="PF14340">
    <property type="entry name" value="DUF4395"/>
    <property type="match status" value="1"/>
</dbReference>
<feature type="transmembrane region" description="Helical" evidence="6">
    <location>
        <begin position="639"/>
        <end position="658"/>
    </location>
</feature>
<dbReference type="PROSITE" id="PS51354">
    <property type="entry name" value="GLUTAREDOXIN_2"/>
    <property type="match status" value="1"/>
</dbReference>
<dbReference type="Proteomes" id="UP000324585">
    <property type="component" value="Unassembled WGS sequence"/>
</dbReference>
<dbReference type="Gene3D" id="3.40.30.10">
    <property type="entry name" value="Glutaredoxin"/>
    <property type="match status" value="1"/>
</dbReference>
<dbReference type="GO" id="GO:0005886">
    <property type="term" value="C:plasma membrane"/>
    <property type="evidence" value="ECO:0007669"/>
    <property type="project" value="TreeGrafter"/>
</dbReference>
<keyword evidence="4 6" id="KW-0472">Membrane</keyword>
<evidence type="ECO:0000256" key="4">
    <source>
        <dbReference type="ARBA" id="ARBA00023136"/>
    </source>
</evidence>
<gene>
    <name evidence="9" type="ORF">FVE85_6729</name>
</gene>
<dbReference type="CDD" id="cd12108">
    <property type="entry name" value="Hr-like"/>
    <property type="match status" value="1"/>
</dbReference>
<comment type="subcellular location">
    <subcellularLocation>
        <location evidence="1">Membrane</location>
        <topology evidence="1">Multi-pass membrane protein</topology>
    </subcellularLocation>
</comment>
<dbReference type="Pfam" id="PF01814">
    <property type="entry name" value="Hemerythrin"/>
    <property type="match status" value="1"/>
</dbReference>
<dbReference type="OMA" id="FCGIMFS"/>
<feature type="region of interest" description="Disordered" evidence="5">
    <location>
        <begin position="161"/>
        <end position="183"/>
    </location>
</feature>
<dbReference type="PANTHER" id="PTHR37955">
    <property type="entry name" value="TELLURITE RESISTANCE PROTEIN TEHA"/>
    <property type="match status" value="1"/>
</dbReference>
<protein>
    <submittedName>
        <fullName evidence="9">S-type anion channel SLAH3</fullName>
    </submittedName>
</protein>
<evidence type="ECO:0000256" key="5">
    <source>
        <dbReference type="SAM" id="MobiDB-lite"/>
    </source>
</evidence>
<evidence type="ECO:0000259" key="7">
    <source>
        <dbReference type="Pfam" id="PF01814"/>
    </source>
</evidence>
<dbReference type="OrthoDB" id="418495at2759"/>
<keyword evidence="2 6" id="KW-0812">Transmembrane</keyword>
<accession>A0A5J4Z806</accession>
<feature type="transmembrane region" description="Helical" evidence="6">
    <location>
        <begin position="225"/>
        <end position="243"/>
    </location>
</feature>
<feature type="transmembrane region" description="Helical" evidence="6">
    <location>
        <begin position="438"/>
        <end position="459"/>
    </location>
</feature>
<dbReference type="AlphaFoldDB" id="A0A5J4Z806"/>
<dbReference type="EMBL" id="VRMN01000001">
    <property type="protein sequence ID" value="KAA8499144.1"/>
    <property type="molecule type" value="Genomic_DNA"/>
</dbReference>
<dbReference type="InterPro" id="IPR036249">
    <property type="entry name" value="Thioredoxin-like_sf"/>
</dbReference>
<feature type="transmembrane region" description="Helical" evidence="6">
    <location>
        <begin position="507"/>
        <end position="526"/>
    </location>
</feature>
<dbReference type="Pfam" id="PF03595">
    <property type="entry name" value="SLAC1"/>
    <property type="match status" value="1"/>
</dbReference>
<feature type="transmembrane region" description="Helical" evidence="6">
    <location>
        <begin position="296"/>
        <end position="313"/>
    </location>
</feature>
<feature type="transmembrane region" description="Helical" evidence="6">
    <location>
        <begin position="465"/>
        <end position="486"/>
    </location>
</feature>
<proteinExistence type="predicted"/>
<feature type="transmembrane region" description="Helical" evidence="6">
    <location>
        <begin position="711"/>
        <end position="729"/>
    </location>
</feature>
<evidence type="ECO:0000259" key="8">
    <source>
        <dbReference type="Pfam" id="PF14340"/>
    </source>
</evidence>
<evidence type="ECO:0000256" key="1">
    <source>
        <dbReference type="ARBA" id="ARBA00004141"/>
    </source>
</evidence>
<dbReference type="InterPro" id="IPR012312">
    <property type="entry name" value="Hemerythrin-like"/>
</dbReference>
<dbReference type="InterPro" id="IPR038665">
    <property type="entry name" value="Voltage-dep_anion_channel_sf"/>
</dbReference>
<dbReference type="InterPro" id="IPR025508">
    <property type="entry name" value="DUF4395"/>
</dbReference>
<feature type="transmembrane region" description="Helical" evidence="6">
    <location>
        <begin position="578"/>
        <end position="595"/>
    </location>
</feature>
<feature type="domain" description="DUF4395" evidence="8">
    <location>
        <begin position="221"/>
        <end position="352"/>
    </location>
</feature>
<dbReference type="PANTHER" id="PTHR37955:SF1">
    <property type="entry name" value="DEP DOMAIN-CONTAINING PROTEIN"/>
    <property type="match status" value="1"/>
</dbReference>
<dbReference type="SUPFAM" id="SSF52833">
    <property type="entry name" value="Thioredoxin-like"/>
    <property type="match status" value="1"/>
</dbReference>
<dbReference type="GO" id="GO:0046583">
    <property type="term" value="F:monoatomic cation efflux transmembrane transporter activity"/>
    <property type="evidence" value="ECO:0007669"/>
    <property type="project" value="TreeGrafter"/>
</dbReference>
<evidence type="ECO:0000256" key="6">
    <source>
        <dbReference type="SAM" id="Phobius"/>
    </source>
</evidence>
<feature type="domain" description="Hemerythrin-like" evidence="7">
    <location>
        <begin position="779"/>
        <end position="918"/>
    </location>
</feature>